<dbReference type="GO" id="GO:0015297">
    <property type="term" value="F:antiporter activity"/>
    <property type="evidence" value="ECO:0007669"/>
    <property type="project" value="InterPro"/>
</dbReference>
<name>A0A1I0DHE0_9FIRM</name>
<dbReference type="InterPro" id="IPR002528">
    <property type="entry name" value="MATE_fam"/>
</dbReference>
<keyword evidence="9" id="KW-1185">Reference proteome</keyword>
<dbReference type="AlphaFoldDB" id="A0A1I0DHE0"/>
<protein>
    <submittedName>
        <fullName evidence="8">Putative efflux protein, MATE family</fullName>
    </submittedName>
</protein>
<evidence type="ECO:0000256" key="1">
    <source>
        <dbReference type="ARBA" id="ARBA00004651"/>
    </source>
</evidence>
<dbReference type="OrthoDB" id="305360at2"/>
<dbReference type="PIRSF" id="PIRSF006603">
    <property type="entry name" value="DinF"/>
    <property type="match status" value="1"/>
</dbReference>
<dbReference type="EMBL" id="FOIN01000006">
    <property type="protein sequence ID" value="SET31193.1"/>
    <property type="molecule type" value="Genomic_DNA"/>
</dbReference>
<evidence type="ECO:0000313" key="8">
    <source>
        <dbReference type="EMBL" id="SET31193.1"/>
    </source>
</evidence>
<dbReference type="GO" id="GO:0042910">
    <property type="term" value="F:xenobiotic transmembrane transporter activity"/>
    <property type="evidence" value="ECO:0007669"/>
    <property type="project" value="InterPro"/>
</dbReference>
<keyword evidence="3" id="KW-1003">Cell membrane</keyword>
<evidence type="ECO:0000256" key="3">
    <source>
        <dbReference type="ARBA" id="ARBA00022475"/>
    </source>
</evidence>
<evidence type="ECO:0000313" key="9">
    <source>
        <dbReference type="Proteomes" id="UP000198558"/>
    </source>
</evidence>
<feature type="transmembrane region" description="Helical" evidence="7">
    <location>
        <begin position="91"/>
        <end position="113"/>
    </location>
</feature>
<feature type="transmembrane region" description="Helical" evidence="7">
    <location>
        <begin position="190"/>
        <end position="213"/>
    </location>
</feature>
<accession>A0A1I0DHE0</accession>
<keyword evidence="5 7" id="KW-1133">Transmembrane helix</keyword>
<organism evidence="8 9">
    <name type="scientific">Thomasclavelia cocleata</name>
    <dbReference type="NCBI Taxonomy" id="69824"/>
    <lineage>
        <taxon>Bacteria</taxon>
        <taxon>Bacillati</taxon>
        <taxon>Bacillota</taxon>
        <taxon>Erysipelotrichia</taxon>
        <taxon>Erysipelotrichales</taxon>
        <taxon>Coprobacillaceae</taxon>
        <taxon>Thomasclavelia</taxon>
    </lineage>
</organism>
<evidence type="ECO:0000256" key="4">
    <source>
        <dbReference type="ARBA" id="ARBA00022692"/>
    </source>
</evidence>
<dbReference type="Proteomes" id="UP000198558">
    <property type="component" value="Unassembled WGS sequence"/>
</dbReference>
<evidence type="ECO:0000256" key="5">
    <source>
        <dbReference type="ARBA" id="ARBA00022989"/>
    </source>
</evidence>
<comment type="subcellular location">
    <subcellularLocation>
        <location evidence="1">Cell membrane</location>
        <topology evidence="1">Multi-pass membrane protein</topology>
    </subcellularLocation>
</comment>
<keyword evidence="6 7" id="KW-0472">Membrane</keyword>
<evidence type="ECO:0000256" key="6">
    <source>
        <dbReference type="ARBA" id="ARBA00023136"/>
    </source>
</evidence>
<feature type="transmembrane region" description="Helical" evidence="7">
    <location>
        <begin position="133"/>
        <end position="155"/>
    </location>
</feature>
<feature type="transmembrane region" description="Helical" evidence="7">
    <location>
        <begin position="234"/>
        <end position="255"/>
    </location>
</feature>
<dbReference type="PANTHER" id="PTHR43823:SF3">
    <property type="entry name" value="MULTIDRUG EXPORT PROTEIN MEPA"/>
    <property type="match status" value="1"/>
</dbReference>
<dbReference type="GO" id="GO:0005886">
    <property type="term" value="C:plasma membrane"/>
    <property type="evidence" value="ECO:0007669"/>
    <property type="project" value="UniProtKB-SubCell"/>
</dbReference>
<sequence length="447" mass="49479">MDFLHGKIRPLYFKYLAAAFGSALITSVYSIADMAMVGQYQGPDGTAALAVVAPIWNIIYSLGLLMGIGGSVIFSTLKGKADKKSENENEYFTVAVIGAIILSIITWIVIVFFDRELLRFFGADETLLALAEAYIIPIKFVVPCFLFVQMLSAFLRNDKNPMLATVGVLSGGIFNILGDYIFVFVFDMGIFGAGLATAIGSVISCIAMLTHFVSKRNSLAFVKSTQILCKLKDISVTGFSTFFIDVAMGILTILFNRQIMKYLGTNALSIYGIIVNVSTFVQCCAYSVGQASQPIISVNYGAKFGNRIKQTLKYAIYSVIFFSLLWTLLSLLIPNMFVRIFMTPTEEILKIAPAIIHCYGLSFLLLPLNIFSTYYFQALLKPKASFIISVFRGLVISGILIFILPLINANSIWLTMPFTELIVAVFAIATMIRYTKRLPAEEEHIYE</sequence>
<feature type="transmembrane region" description="Helical" evidence="7">
    <location>
        <begin position="386"/>
        <end position="407"/>
    </location>
</feature>
<evidence type="ECO:0000256" key="7">
    <source>
        <dbReference type="SAM" id="Phobius"/>
    </source>
</evidence>
<dbReference type="PANTHER" id="PTHR43823">
    <property type="entry name" value="SPORULATION PROTEIN YKVU"/>
    <property type="match status" value="1"/>
</dbReference>
<feature type="transmembrane region" description="Helical" evidence="7">
    <location>
        <begin position="267"/>
        <end position="288"/>
    </location>
</feature>
<dbReference type="RefSeq" id="WP_092352788.1">
    <property type="nucleotide sequence ID" value="NZ_FOIN01000006.1"/>
</dbReference>
<feature type="transmembrane region" description="Helical" evidence="7">
    <location>
        <begin position="314"/>
        <end position="334"/>
    </location>
</feature>
<dbReference type="GeneID" id="78287851"/>
<feature type="transmembrane region" description="Helical" evidence="7">
    <location>
        <begin position="162"/>
        <end position="184"/>
    </location>
</feature>
<proteinExistence type="predicted"/>
<feature type="transmembrane region" description="Helical" evidence="7">
    <location>
        <begin position="354"/>
        <end position="374"/>
    </location>
</feature>
<dbReference type="InterPro" id="IPR051327">
    <property type="entry name" value="MATE_MepA_subfamily"/>
</dbReference>
<gene>
    <name evidence="8" type="ORF">SAMN04489758_10612</name>
</gene>
<reference evidence="9" key="1">
    <citation type="submission" date="2016-10" db="EMBL/GenBank/DDBJ databases">
        <authorList>
            <person name="Varghese N."/>
            <person name="Submissions S."/>
        </authorList>
    </citation>
    <scope>NUCLEOTIDE SEQUENCE [LARGE SCALE GENOMIC DNA]</scope>
    <source>
        <strain evidence="9">DSM 1551</strain>
    </source>
</reference>
<keyword evidence="4 7" id="KW-0812">Transmembrane</keyword>
<evidence type="ECO:0000256" key="2">
    <source>
        <dbReference type="ARBA" id="ARBA00022448"/>
    </source>
</evidence>
<dbReference type="InterPro" id="IPR048279">
    <property type="entry name" value="MdtK-like"/>
</dbReference>
<dbReference type="Pfam" id="PF01554">
    <property type="entry name" value="MatE"/>
    <property type="match status" value="2"/>
</dbReference>
<feature type="transmembrane region" description="Helical" evidence="7">
    <location>
        <begin position="58"/>
        <end position="79"/>
    </location>
</feature>
<feature type="transmembrane region" description="Helical" evidence="7">
    <location>
        <begin position="12"/>
        <end position="32"/>
    </location>
</feature>
<feature type="transmembrane region" description="Helical" evidence="7">
    <location>
        <begin position="413"/>
        <end position="432"/>
    </location>
</feature>
<keyword evidence="2" id="KW-0813">Transport</keyword>